<organism evidence="1 2">
    <name type="scientific">Haemaphysalis longicornis</name>
    <name type="common">Bush tick</name>
    <dbReference type="NCBI Taxonomy" id="44386"/>
    <lineage>
        <taxon>Eukaryota</taxon>
        <taxon>Metazoa</taxon>
        <taxon>Ecdysozoa</taxon>
        <taxon>Arthropoda</taxon>
        <taxon>Chelicerata</taxon>
        <taxon>Arachnida</taxon>
        <taxon>Acari</taxon>
        <taxon>Parasitiformes</taxon>
        <taxon>Ixodida</taxon>
        <taxon>Ixodoidea</taxon>
        <taxon>Ixodidae</taxon>
        <taxon>Haemaphysalinae</taxon>
        <taxon>Haemaphysalis</taxon>
    </lineage>
</organism>
<dbReference type="OrthoDB" id="6497342at2759"/>
<proteinExistence type="predicted"/>
<dbReference type="EMBL" id="JABSTR010000007">
    <property type="protein sequence ID" value="KAH9375884.1"/>
    <property type="molecule type" value="Genomic_DNA"/>
</dbReference>
<sequence>MDEFGVVCLVTSSTEARFFQQVFDEDFKEYIDYDDTTKITSGSKMKVIFREFMRMGGDAPIETILELAPRLMPTVLDVAAKKVEPVTRDLLQKADRLDQEERQLMTTLAFLVTLPRTVRETPRFIQTSPVAIT</sequence>
<dbReference type="VEuPathDB" id="VectorBase:HLOH_056368"/>
<comment type="caution">
    <text evidence="1">The sequence shown here is derived from an EMBL/GenBank/DDBJ whole genome shotgun (WGS) entry which is preliminary data.</text>
</comment>
<dbReference type="Proteomes" id="UP000821853">
    <property type="component" value="Chromosome 5"/>
</dbReference>
<evidence type="ECO:0000313" key="1">
    <source>
        <dbReference type="EMBL" id="KAH9375884.1"/>
    </source>
</evidence>
<dbReference type="AlphaFoldDB" id="A0A9J6GP02"/>
<reference evidence="1 2" key="1">
    <citation type="journal article" date="2020" name="Cell">
        <title>Large-Scale Comparative Analyses of Tick Genomes Elucidate Their Genetic Diversity and Vector Capacities.</title>
        <authorList>
            <consortium name="Tick Genome and Microbiome Consortium (TIGMIC)"/>
            <person name="Jia N."/>
            <person name="Wang J."/>
            <person name="Shi W."/>
            <person name="Du L."/>
            <person name="Sun Y."/>
            <person name="Zhan W."/>
            <person name="Jiang J.F."/>
            <person name="Wang Q."/>
            <person name="Zhang B."/>
            <person name="Ji P."/>
            <person name="Bell-Sakyi L."/>
            <person name="Cui X.M."/>
            <person name="Yuan T.T."/>
            <person name="Jiang B.G."/>
            <person name="Yang W.F."/>
            <person name="Lam T.T."/>
            <person name="Chang Q.C."/>
            <person name="Ding S.J."/>
            <person name="Wang X.J."/>
            <person name="Zhu J.G."/>
            <person name="Ruan X.D."/>
            <person name="Zhao L."/>
            <person name="Wei J.T."/>
            <person name="Ye R.Z."/>
            <person name="Que T.C."/>
            <person name="Du C.H."/>
            <person name="Zhou Y.H."/>
            <person name="Cheng J.X."/>
            <person name="Dai P.F."/>
            <person name="Guo W.B."/>
            <person name="Han X.H."/>
            <person name="Huang E.J."/>
            <person name="Li L.F."/>
            <person name="Wei W."/>
            <person name="Gao Y.C."/>
            <person name="Liu J.Z."/>
            <person name="Shao H.Z."/>
            <person name="Wang X."/>
            <person name="Wang C.C."/>
            <person name="Yang T.C."/>
            <person name="Huo Q.B."/>
            <person name="Li W."/>
            <person name="Chen H.Y."/>
            <person name="Chen S.E."/>
            <person name="Zhou L.G."/>
            <person name="Ni X.B."/>
            <person name="Tian J.H."/>
            <person name="Sheng Y."/>
            <person name="Liu T."/>
            <person name="Pan Y.S."/>
            <person name="Xia L.Y."/>
            <person name="Li J."/>
            <person name="Zhao F."/>
            <person name="Cao W.C."/>
        </authorList>
    </citation>
    <scope>NUCLEOTIDE SEQUENCE [LARGE SCALE GENOMIC DNA]</scope>
    <source>
        <strain evidence="1">HaeL-2018</strain>
    </source>
</reference>
<gene>
    <name evidence="1" type="ORF">HPB48_018569</name>
</gene>
<evidence type="ECO:0000313" key="2">
    <source>
        <dbReference type="Proteomes" id="UP000821853"/>
    </source>
</evidence>
<keyword evidence="2" id="KW-1185">Reference proteome</keyword>
<accession>A0A9J6GP02</accession>
<name>A0A9J6GP02_HAELO</name>
<protein>
    <submittedName>
        <fullName evidence="1">Uncharacterized protein</fullName>
    </submittedName>
</protein>